<comment type="caution">
    <text evidence="10">The sequence shown here is derived from an EMBL/GenBank/DDBJ whole genome shotgun (WGS) entry which is preliminary data.</text>
</comment>
<dbReference type="OrthoDB" id="5957391at2759"/>
<dbReference type="CDD" id="cd12110">
    <property type="entry name" value="PHP_HisPPase_Hisj_like"/>
    <property type="match status" value="1"/>
</dbReference>
<dbReference type="InterPro" id="IPR004013">
    <property type="entry name" value="PHP_dom"/>
</dbReference>
<evidence type="ECO:0000313" key="11">
    <source>
        <dbReference type="Proteomes" id="UP000266861"/>
    </source>
</evidence>
<dbReference type="PANTHER" id="PTHR21039:SF0">
    <property type="entry name" value="HISTIDINOL-PHOSPHATASE"/>
    <property type="match status" value="1"/>
</dbReference>
<evidence type="ECO:0000313" key="10">
    <source>
        <dbReference type="EMBL" id="RHZ61203.1"/>
    </source>
</evidence>
<evidence type="ECO:0000256" key="8">
    <source>
        <dbReference type="RuleBase" id="RU366003"/>
    </source>
</evidence>
<dbReference type="AlphaFoldDB" id="A0A397HJ02"/>
<dbReference type="GO" id="GO:0004401">
    <property type="term" value="F:histidinol-phosphatase activity"/>
    <property type="evidence" value="ECO:0007669"/>
    <property type="project" value="UniProtKB-UniRule"/>
</dbReference>
<keyword evidence="5 8" id="KW-0378">Hydrolase</keyword>
<protein>
    <recommendedName>
        <fullName evidence="3 8">Histidinol-phosphatase</fullName>
        <shortName evidence="8">HolPase</shortName>
        <ecNumber evidence="3 8">3.1.3.15</ecNumber>
    </recommendedName>
</protein>
<evidence type="ECO:0000259" key="9">
    <source>
        <dbReference type="Pfam" id="PF02811"/>
    </source>
</evidence>
<dbReference type="EC" id="3.1.3.15" evidence="3 8"/>
<dbReference type="PANTHER" id="PTHR21039">
    <property type="entry name" value="HISTIDINOL PHOSPHATASE-RELATED"/>
    <property type="match status" value="1"/>
</dbReference>
<evidence type="ECO:0000256" key="4">
    <source>
        <dbReference type="ARBA" id="ARBA00022605"/>
    </source>
</evidence>
<dbReference type="NCBIfam" id="TIGR01856">
    <property type="entry name" value="hisJ_fam"/>
    <property type="match status" value="1"/>
</dbReference>
<dbReference type="Pfam" id="PF02811">
    <property type="entry name" value="PHP"/>
    <property type="match status" value="1"/>
</dbReference>
<dbReference type="GO" id="GO:0005737">
    <property type="term" value="C:cytoplasm"/>
    <property type="evidence" value="ECO:0007669"/>
    <property type="project" value="TreeGrafter"/>
</dbReference>
<gene>
    <name evidence="10" type="ORF">Glove_349g116</name>
</gene>
<dbReference type="STRING" id="1348612.A0A397HJ02"/>
<comment type="similarity">
    <text evidence="2 8">Belongs to the PHP hydrolase family. HisK subfamily.</text>
</comment>
<organism evidence="10 11">
    <name type="scientific">Diversispora epigaea</name>
    <dbReference type="NCBI Taxonomy" id="1348612"/>
    <lineage>
        <taxon>Eukaryota</taxon>
        <taxon>Fungi</taxon>
        <taxon>Fungi incertae sedis</taxon>
        <taxon>Mucoromycota</taxon>
        <taxon>Glomeromycotina</taxon>
        <taxon>Glomeromycetes</taxon>
        <taxon>Diversisporales</taxon>
        <taxon>Diversisporaceae</taxon>
        <taxon>Diversispora</taxon>
    </lineage>
</organism>
<name>A0A397HJ02_9GLOM</name>
<evidence type="ECO:0000256" key="6">
    <source>
        <dbReference type="ARBA" id="ARBA00023102"/>
    </source>
</evidence>
<evidence type="ECO:0000256" key="3">
    <source>
        <dbReference type="ARBA" id="ARBA00013085"/>
    </source>
</evidence>
<feature type="domain" description="PHP" evidence="9">
    <location>
        <begin position="5"/>
        <end position="216"/>
    </location>
</feature>
<dbReference type="EMBL" id="PQFF01000319">
    <property type="protein sequence ID" value="RHZ61203.1"/>
    <property type="molecule type" value="Genomic_DNA"/>
</dbReference>
<evidence type="ECO:0000256" key="5">
    <source>
        <dbReference type="ARBA" id="ARBA00022801"/>
    </source>
</evidence>
<dbReference type="UniPathway" id="UPA00031">
    <property type="reaction ID" value="UER00013"/>
</dbReference>
<evidence type="ECO:0000256" key="2">
    <source>
        <dbReference type="ARBA" id="ARBA00009152"/>
    </source>
</evidence>
<dbReference type="InterPro" id="IPR016195">
    <property type="entry name" value="Pol/histidinol_Pase-like"/>
</dbReference>
<dbReference type="InterPro" id="IPR010140">
    <property type="entry name" value="Histidinol_P_phosphatase_HisJ"/>
</dbReference>
<proteinExistence type="inferred from homology"/>
<accession>A0A397HJ02</accession>
<dbReference type="Gene3D" id="3.20.20.140">
    <property type="entry name" value="Metal-dependent hydrolases"/>
    <property type="match status" value="1"/>
</dbReference>
<evidence type="ECO:0000256" key="7">
    <source>
        <dbReference type="ARBA" id="ARBA00049158"/>
    </source>
</evidence>
<reference evidence="10 11" key="1">
    <citation type="submission" date="2018-08" db="EMBL/GenBank/DDBJ databases">
        <title>Genome and evolution of the arbuscular mycorrhizal fungus Diversispora epigaea (formerly Glomus versiforme) and its bacterial endosymbionts.</title>
        <authorList>
            <person name="Sun X."/>
            <person name="Fei Z."/>
            <person name="Harrison M."/>
        </authorList>
    </citation>
    <scope>NUCLEOTIDE SEQUENCE [LARGE SCALE GENOMIC DNA]</scope>
    <source>
        <strain evidence="10 11">IT104</strain>
    </source>
</reference>
<dbReference type="Proteomes" id="UP000266861">
    <property type="component" value="Unassembled WGS sequence"/>
</dbReference>
<sequence length="326" mass="38163">MPFSLHSHSGQFCEHATGNLEEIVQEAIKKKFLIYGLSEHCPRNRVQDLYPEESHLQPSDLSKTFSEFIIEACRLQEKYKSHIKLIVGLETENITDSTTTEMLDLISKYKLEYIVGSVHHVHETPIDFDEKTFEIALSKSSSYDDNSYSPEESLFLSYFDSQYQMLQHLKPIVVGHFDVIRIYRPKFLLTNLIWKKIERNIDFIINYGGLFEINSAGFKYFTDAYPLRDILKLIIQKGGKFTISDDSHGPLKVGQNYDQLYNYLKEFNIDTLHYLDYDDDDENEIDEIDEIIIKDKEEKGDLGSGRKIVIKEMRNVLKHSFWNQFL</sequence>
<dbReference type="GO" id="GO:0000105">
    <property type="term" value="P:L-histidine biosynthetic process"/>
    <property type="evidence" value="ECO:0007669"/>
    <property type="project" value="UniProtKB-UniRule"/>
</dbReference>
<comment type="catalytic activity">
    <reaction evidence="7 8">
        <text>L-histidinol phosphate + H2O = L-histidinol + phosphate</text>
        <dbReference type="Rhea" id="RHEA:14465"/>
        <dbReference type="ChEBI" id="CHEBI:15377"/>
        <dbReference type="ChEBI" id="CHEBI:43474"/>
        <dbReference type="ChEBI" id="CHEBI:57699"/>
        <dbReference type="ChEBI" id="CHEBI:57980"/>
        <dbReference type="EC" id="3.1.3.15"/>
    </reaction>
</comment>
<comment type="pathway">
    <text evidence="1 8">Amino-acid biosynthesis; L-histidine biosynthesis; L-histidine from 5-phospho-alpha-D-ribose 1-diphosphate: step 8/9.</text>
</comment>
<keyword evidence="11" id="KW-1185">Reference proteome</keyword>
<keyword evidence="6 8" id="KW-0368">Histidine biosynthesis</keyword>
<evidence type="ECO:0000256" key="1">
    <source>
        <dbReference type="ARBA" id="ARBA00004970"/>
    </source>
</evidence>
<dbReference type="SUPFAM" id="SSF89550">
    <property type="entry name" value="PHP domain-like"/>
    <property type="match status" value="1"/>
</dbReference>
<keyword evidence="4 8" id="KW-0028">Amino-acid biosynthesis</keyword>